<sequence>MSLAAPPRAAARSTAFPAEVSRHRWQGYHCESRLVRTSAPRIAPVLLIGGAFQTKETWGRFEREFLAHGDVLTVDPPGWGAGGILPDRYGADFLADALSHMLDETGLASVNIVSGSYGTAIAYRLAQRHPERVRRVVLIGTMTSIPEHARIAMRRTMDLLAERRMQEFAEASVEMLMNADGGASVTAGAKVRRFLLRRLLNLGADEAEQAFANTHRLLRHEMVDPSRAPAAPVLVTTGEHDTFTTPDLCRALAATCRDSWFAEVADADHMLHLERTSEVADLATRFLAAEPLAGLAYCRSVERISGPAAFRRAGAVTG</sequence>
<dbReference type="InterPro" id="IPR000073">
    <property type="entry name" value="AB_hydrolase_1"/>
</dbReference>
<proteinExistence type="predicted"/>
<name>A0ABP5R9S3_9ACTN</name>
<dbReference type="SUPFAM" id="SSF53474">
    <property type="entry name" value="alpha/beta-Hydrolases"/>
    <property type="match status" value="1"/>
</dbReference>
<evidence type="ECO:0000313" key="4">
    <source>
        <dbReference type="Proteomes" id="UP001500305"/>
    </source>
</evidence>
<organism evidence="3 4">
    <name type="scientific">Kitasatospora cystarginea</name>
    <dbReference type="NCBI Taxonomy" id="58350"/>
    <lineage>
        <taxon>Bacteria</taxon>
        <taxon>Bacillati</taxon>
        <taxon>Actinomycetota</taxon>
        <taxon>Actinomycetes</taxon>
        <taxon>Kitasatosporales</taxon>
        <taxon>Streptomycetaceae</taxon>
        <taxon>Kitasatospora</taxon>
    </lineage>
</organism>
<keyword evidence="1" id="KW-0378">Hydrolase</keyword>
<comment type="caution">
    <text evidence="3">The sequence shown here is derived from an EMBL/GenBank/DDBJ whole genome shotgun (WGS) entry which is preliminary data.</text>
</comment>
<dbReference type="InterPro" id="IPR029058">
    <property type="entry name" value="AB_hydrolase_fold"/>
</dbReference>
<gene>
    <name evidence="3" type="ORF">GCM10010430_38440</name>
</gene>
<dbReference type="RefSeq" id="WP_344637652.1">
    <property type="nucleotide sequence ID" value="NZ_BAAATR010000016.1"/>
</dbReference>
<dbReference type="PRINTS" id="PR00111">
    <property type="entry name" value="ABHYDROLASE"/>
</dbReference>
<dbReference type="Gene3D" id="3.40.50.1820">
    <property type="entry name" value="alpha/beta hydrolase"/>
    <property type="match status" value="1"/>
</dbReference>
<dbReference type="EMBL" id="BAAATR010000016">
    <property type="protein sequence ID" value="GAA2251633.1"/>
    <property type="molecule type" value="Genomic_DNA"/>
</dbReference>
<accession>A0ABP5R9S3</accession>
<evidence type="ECO:0000313" key="3">
    <source>
        <dbReference type="EMBL" id="GAA2251633.1"/>
    </source>
</evidence>
<dbReference type="PANTHER" id="PTHR43798:SF31">
    <property type="entry name" value="AB HYDROLASE SUPERFAMILY PROTEIN YCLE"/>
    <property type="match status" value="1"/>
</dbReference>
<keyword evidence="4" id="KW-1185">Reference proteome</keyword>
<dbReference type="Pfam" id="PF00561">
    <property type="entry name" value="Abhydrolase_1"/>
    <property type="match status" value="1"/>
</dbReference>
<reference evidence="4" key="1">
    <citation type="journal article" date="2019" name="Int. J. Syst. Evol. Microbiol.">
        <title>The Global Catalogue of Microorganisms (GCM) 10K type strain sequencing project: providing services to taxonomists for standard genome sequencing and annotation.</title>
        <authorList>
            <consortium name="The Broad Institute Genomics Platform"/>
            <consortium name="The Broad Institute Genome Sequencing Center for Infectious Disease"/>
            <person name="Wu L."/>
            <person name="Ma J."/>
        </authorList>
    </citation>
    <scope>NUCLEOTIDE SEQUENCE [LARGE SCALE GENOMIC DNA]</scope>
    <source>
        <strain evidence="4">JCM 7356</strain>
    </source>
</reference>
<dbReference type="PANTHER" id="PTHR43798">
    <property type="entry name" value="MONOACYLGLYCEROL LIPASE"/>
    <property type="match status" value="1"/>
</dbReference>
<evidence type="ECO:0000259" key="2">
    <source>
        <dbReference type="Pfam" id="PF00561"/>
    </source>
</evidence>
<feature type="domain" description="AB hydrolase-1" evidence="2">
    <location>
        <begin position="44"/>
        <end position="275"/>
    </location>
</feature>
<evidence type="ECO:0000256" key="1">
    <source>
        <dbReference type="ARBA" id="ARBA00022801"/>
    </source>
</evidence>
<dbReference type="InterPro" id="IPR050266">
    <property type="entry name" value="AB_hydrolase_sf"/>
</dbReference>
<dbReference type="Proteomes" id="UP001500305">
    <property type="component" value="Unassembled WGS sequence"/>
</dbReference>
<protein>
    <recommendedName>
        <fullName evidence="2">AB hydrolase-1 domain-containing protein</fullName>
    </recommendedName>
</protein>